<evidence type="ECO:0000256" key="1">
    <source>
        <dbReference type="SAM" id="Coils"/>
    </source>
</evidence>
<name>A0ABD0ZVH0_CARAN</name>
<protein>
    <submittedName>
        <fullName evidence="2">Agamous-like MADS-box protein AGL29</fullName>
    </submittedName>
</protein>
<dbReference type="Proteomes" id="UP001558713">
    <property type="component" value="Unassembled WGS sequence"/>
</dbReference>
<evidence type="ECO:0000313" key="2">
    <source>
        <dbReference type="EMBL" id="KAL1193020.1"/>
    </source>
</evidence>
<keyword evidence="1" id="KW-0175">Coiled coil</keyword>
<accession>A0ABD0ZVH0</accession>
<dbReference type="AlphaFoldDB" id="A0ABD0ZVH0"/>
<proteinExistence type="predicted"/>
<sequence>MKKYKIQTQSKLAREEKKMCKRLKSIIEKTEADKKEAEVLQKRLESADEERFNKPIEELTLEELYELEAKLKKIHVRIQGNIDNMQGASSLMFLSKDK</sequence>
<organism evidence="2 3">
    <name type="scientific">Cardamine amara subsp. amara</name>
    <dbReference type="NCBI Taxonomy" id="228776"/>
    <lineage>
        <taxon>Eukaryota</taxon>
        <taxon>Viridiplantae</taxon>
        <taxon>Streptophyta</taxon>
        <taxon>Embryophyta</taxon>
        <taxon>Tracheophyta</taxon>
        <taxon>Spermatophyta</taxon>
        <taxon>Magnoliopsida</taxon>
        <taxon>eudicotyledons</taxon>
        <taxon>Gunneridae</taxon>
        <taxon>Pentapetalae</taxon>
        <taxon>rosids</taxon>
        <taxon>malvids</taxon>
        <taxon>Brassicales</taxon>
        <taxon>Brassicaceae</taxon>
        <taxon>Cardamineae</taxon>
        <taxon>Cardamine</taxon>
    </lineage>
</organism>
<dbReference type="EMBL" id="JBANAX010000800">
    <property type="protein sequence ID" value="KAL1193020.1"/>
    <property type="molecule type" value="Genomic_DNA"/>
</dbReference>
<feature type="coiled-coil region" evidence="1">
    <location>
        <begin position="13"/>
        <end position="50"/>
    </location>
</feature>
<reference evidence="2 3" key="1">
    <citation type="submission" date="2024-04" db="EMBL/GenBank/DDBJ databases">
        <title>Genome assembly C_amara_ONT_v2.</title>
        <authorList>
            <person name="Yant L."/>
            <person name="Moore C."/>
            <person name="Slenker M."/>
        </authorList>
    </citation>
    <scope>NUCLEOTIDE SEQUENCE [LARGE SCALE GENOMIC DNA]</scope>
    <source>
        <tissue evidence="2">Leaf</tissue>
    </source>
</reference>
<gene>
    <name evidence="2" type="ORF">V5N11_026070</name>
</gene>
<evidence type="ECO:0000313" key="3">
    <source>
        <dbReference type="Proteomes" id="UP001558713"/>
    </source>
</evidence>
<keyword evidence="3" id="KW-1185">Reference proteome</keyword>
<comment type="caution">
    <text evidence="2">The sequence shown here is derived from an EMBL/GenBank/DDBJ whole genome shotgun (WGS) entry which is preliminary data.</text>
</comment>